<gene>
    <name evidence="8" type="ORF">OSTLU_40732</name>
</gene>
<protein>
    <submittedName>
        <fullName evidence="8">CPA1 family transporter: sodium ion/proton</fullName>
    </submittedName>
</protein>
<dbReference type="KEGG" id="olu:OSTLU_40732"/>
<evidence type="ECO:0000256" key="3">
    <source>
        <dbReference type="ARBA" id="ARBA00022989"/>
    </source>
</evidence>
<dbReference type="InterPro" id="IPR051843">
    <property type="entry name" value="CPA1_transporter"/>
</dbReference>
<feature type="transmembrane region" description="Helical" evidence="5">
    <location>
        <begin position="92"/>
        <end position="114"/>
    </location>
</feature>
<dbReference type="AlphaFoldDB" id="A4S8P0"/>
<evidence type="ECO:0000256" key="2">
    <source>
        <dbReference type="ARBA" id="ARBA00022692"/>
    </source>
</evidence>
<dbReference type="RefSeq" id="XP_001421659.1">
    <property type="nucleotide sequence ID" value="XM_001421622.1"/>
</dbReference>
<feature type="transmembrane region" description="Helical" evidence="5">
    <location>
        <begin position="295"/>
        <end position="313"/>
    </location>
</feature>
<dbReference type="eggNOG" id="KOG3826">
    <property type="taxonomic scope" value="Eukaryota"/>
</dbReference>
<feature type="non-terminal residue" evidence="8">
    <location>
        <position position="391"/>
    </location>
</feature>
<proteinExistence type="predicted"/>
<keyword evidence="3 5" id="KW-1133">Transmembrane helix</keyword>
<dbReference type="Pfam" id="PF00999">
    <property type="entry name" value="Na_H_Exchanger"/>
    <property type="match status" value="1"/>
</dbReference>
<comment type="subcellular location">
    <subcellularLocation>
        <location evidence="1">Membrane</location>
        <topology evidence="1">Multi-pass membrane protein</topology>
    </subcellularLocation>
</comment>
<feature type="signal peptide" evidence="6">
    <location>
        <begin position="1"/>
        <end position="22"/>
    </location>
</feature>
<keyword evidence="4 5" id="KW-0472">Membrane</keyword>
<dbReference type="GeneID" id="5005769"/>
<dbReference type="OMA" id="WAIPTFA"/>
<keyword evidence="6" id="KW-0732">Signal</keyword>
<dbReference type="PANTHER" id="PTHR31102:SF1">
    <property type="entry name" value="CATION_H+ EXCHANGER DOMAIN-CONTAINING PROTEIN"/>
    <property type="match status" value="1"/>
</dbReference>
<evidence type="ECO:0000256" key="4">
    <source>
        <dbReference type="ARBA" id="ARBA00023136"/>
    </source>
</evidence>
<keyword evidence="9" id="KW-1185">Reference proteome</keyword>
<dbReference type="Proteomes" id="UP000001568">
    <property type="component" value="Chromosome 15"/>
</dbReference>
<feature type="transmembrane region" description="Helical" evidence="5">
    <location>
        <begin position="264"/>
        <end position="283"/>
    </location>
</feature>
<keyword evidence="2 5" id="KW-0812">Transmembrane</keyword>
<evidence type="ECO:0000256" key="6">
    <source>
        <dbReference type="SAM" id="SignalP"/>
    </source>
</evidence>
<organism evidence="8 9">
    <name type="scientific">Ostreococcus lucimarinus (strain CCE9901)</name>
    <dbReference type="NCBI Taxonomy" id="436017"/>
    <lineage>
        <taxon>Eukaryota</taxon>
        <taxon>Viridiplantae</taxon>
        <taxon>Chlorophyta</taxon>
        <taxon>Mamiellophyceae</taxon>
        <taxon>Mamiellales</taxon>
        <taxon>Bathycoccaceae</taxon>
        <taxon>Ostreococcus</taxon>
    </lineage>
</organism>
<evidence type="ECO:0000256" key="1">
    <source>
        <dbReference type="ARBA" id="ARBA00004141"/>
    </source>
</evidence>
<feature type="transmembrane region" description="Helical" evidence="5">
    <location>
        <begin position="364"/>
        <end position="386"/>
    </location>
</feature>
<feature type="transmembrane region" description="Helical" evidence="5">
    <location>
        <begin position="126"/>
        <end position="149"/>
    </location>
</feature>
<dbReference type="EMBL" id="CP000595">
    <property type="protein sequence ID" value="ABO99952.1"/>
    <property type="molecule type" value="Genomic_DNA"/>
</dbReference>
<dbReference type="HOGENOM" id="CLU_018415_4_0_1"/>
<reference evidence="8 9" key="1">
    <citation type="journal article" date="2007" name="Proc. Natl. Acad. Sci. U.S.A.">
        <title>The tiny eukaryote Ostreococcus provides genomic insights into the paradox of plankton speciation.</title>
        <authorList>
            <person name="Palenik B."/>
            <person name="Grimwood J."/>
            <person name="Aerts A."/>
            <person name="Rouze P."/>
            <person name="Salamov A."/>
            <person name="Putnam N."/>
            <person name="Dupont C."/>
            <person name="Jorgensen R."/>
            <person name="Derelle E."/>
            <person name="Rombauts S."/>
            <person name="Zhou K."/>
            <person name="Otillar R."/>
            <person name="Merchant S.S."/>
            <person name="Podell S."/>
            <person name="Gaasterland T."/>
            <person name="Napoli C."/>
            <person name="Gendler K."/>
            <person name="Manuell A."/>
            <person name="Tai V."/>
            <person name="Vallon O."/>
            <person name="Piganeau G."/>
            <person name="Jancek S."/>
            <person name="Heijde M."/>
            <person name="Jabbari K."/>
            <person name="Bowler C."/>
            <person name="Lohr M."/>
            <person name="Robbens S."/>
            <person name="Werner G."/>
            <person name="Dubchak I."/>
            <person name="Pazour G.J."/>
            <person name="Ren Q."/>
            <person name="Paulsen I."/>
            <person name="Delwiche C."/>
            <person name="Schmutz J."/>
            <person name="Rokhsar D."/>
            <person name="Van de Peer Y."/>
            <person name="Moreau H."/>
            <person name="Grigoriev I.V."/>
        </authorList>
    </citation>
    <scope>NUCLEOTIDE SEQUENCE [LARGE SCALE GENOMIC DNA]</scope>
    <source>
        <strain evidence="8 9">CCE9901</strain>
    </source>
</reference>
<sequence>MCGLPSLTGMLLCGLLLRNVPGGLVNDLPERWSSDIRAAGLSVILMRSGLELDLDAFRSIGWMASRLTVMPGLSEAIACGLFSMLIFKMSFPLGMCLGFILGAVSPAVVVLGMFELQSLGYGVAKGIPSLVVAAASFDDVVAITGYTIFKSFALGSKGHMAWTILHGPVDVLAGLCVGTLGGVICGMTKIWNERWKRSSMVMILGLFTMFLGRHYGFNGGGAMSALALGISANKCWRTNKPHPALTNGPSDDHAHGVETDLAKLWRFIFQPLLFGVIGTAVSFKDVTPSTIPKSIGLLLIGICIRLPMAYVAVGGGELSRIERAFVSLAWIPKATVQAALASDPLDYIIEKKKSAEYVSWGNDILTTAVFSIILTAPLGMVIIATLGPKWL</sequence>
<dbReference type="GO" id="GO:1902600">
    <property type="term" value="P:proton transmembrane transport"/>
    <property type="evidence" value="ECO:0007669"/>
    <property type="project" value="InterPro"/>
</dbReference>
<evidence type="ECO:0000259" key="7">
    <source>
        <dbReference type="Pfam" id="PF00999"/>
    </source>
</evidence>
<dbReference type="GO" id="GO:0015297">
    <property type="term" value="F:antiporter activity"/>
    <property type="evidence" value="ECO:0007669"/>
    <property type="project" value="InterPro"/>
</dbReference>
<dbReference type="PANTHER" id="PTHR31102">
    <property type="match status" value="1"/>
</dbReference>
<feature type="domain" description="Cation/H+ exchanger transmembrane" evidence="7">
    <location>
        <begin position="3"/>
        <end position="378"/>
    </location>
</feature>
<feature type="transmembrane region" description="Helical" evidence="5">
    <location>
        <begin position="169"/>
        <end position="187"/>
    </location>
</feature>
<dbReference type="GO" id="GO:0016020">
    <property type="term" value="C:membrane"/>
    <property type="evidence" value="ECO:0007669"/>
    <property type="project" value="UniProtKB-SubCell"/>
</dbReference>
<evidence type="ECO:0000256" key="5">
    <source>
        <dbReference type="SAM" id="Phobius"/>
    </source>
</evidence>
<feature type="transmembrane region" description="Helical" evidence="5">
    <location>
        <begin position="199"/>
        <end position="216"/>
    </location>
</feature>
<name>A4S8P0_OSTLU</name>
<evidence type="ECO:0000313" key="9">
    <source>
        <dbReference type="Proteomes" id="UP000001568"/>
    </source>
</evidence>
<dbReference type="Gramene" id="ABO99952">
    <property type="protein sequence ID" value="ABO99952"/>
    <property type="gene ID" value="OSTLU_40732"/>
</dbReference>
<accession>A4S8P0</accession>
<evidence type="ECO:0000313" key="8">
    <source>
        <dbReference type="EMBL" id="ABO99952.1"/>
    </source>
</evidence>
<dbReference type="InterPro" id="IPR006153">
    <property type="entry name" value="Cation/H_exchanger_TM"/>
</dbReference>
<feature type="chain" id="PRO_5002672246" evidence="6">
    <location>
        <begin position="23"/>
        <end position="391"/>
    </location>
</feature>
<dbReference type="OrthoDB" id="423807at2759"/>